<dbReference type="InterPro" id="IPR006521">
    <property type="entry name" value="Tail_protein_I"/>
</dbReference>
<dbReference type="InterPro" id="IPR011748">
    <property type="entry name" value="Unchr_phage_tail-like"/>
</dbReference>
<dbReference type="KEGG" id="pry:Prubr_09210"/>
<proteinExistence type="predicted"/>
<sequence>MRGLADVSMPYPIAGFLPALLQEDDLLVRWTGGLDDVVAPVVSTLDCLDAYLDPWLTPSDFLPWLAGWVGAYLDENWPLDRQRAMVAGAAAAHRLRGTVAGLRMVLEYATGGEVEIEDSTEVSWSTRPEPAPGPLPPARLHVRVRVAEPGRVAVPALERLTRAVVPAHMTTTLEVLGRDHLS</sequence>
<protein>
    <submittedName>
        <fullName evidence="1">Tail protein</fullName>
    </submittedName>
</protein>
<accession>A0A810MTR8</accession>
<gene>
    <name evidence="1" type="ORF">Prubr_09210</name>
</gene>
<dbReference type="AlphaFoldDB" id="A0A810MTR8"/>
<name>A0A810MTR8_9ACTN</name>
<organism evidence="1 2">
    <name type="scientific">Polymorphospora rubra</name>
    <dbReference type="NCBI Taxonomy" id="338584"/>
    <lineage>
        <taxon>Bacteria</taxon>
        <taxon>Bacillati</taxon>
        <taxon>Actinomycetota</taxon>
        <taxon>Actinomycetes</taxon>
        <taxon>Micromonosporales</taxon>
        <taxon>Micromonosporaceae</taxon>
        <taxon>Polymorphospora</taxon>
    </lineage>
</organism>
<dbReference type="Proteomes" id="UP000680866">
    <property type="component" value="Chromosome"/>
</dbReference>
<dbReference type="NCBIfam" id="TIGR02242">
    <property type="entry name" value="tail_TIGR02242"/>
    <property type="match status" value="1"/>
</dbReference>
<dbReference type="Pfam" id="PF09684">
    <property type="entry name" value="Tail_P2_I"/>
    <property type="match status" value="1"/>
</dbReference>
<dbReference type="NCBIfam" id="TIGR01634">
    <property type="entry name" value="tail_P2_I"/>
    <property type="match status" value="1"/>
</dbReference>
<dbReference type="EMBL" id="AP023359">
    <property type="protein sequence ID" value="BCJ63900.1"/>
    <property type="molecule type" value="Genomic_DNA"/>
</dbReference>
<reference evidence="1" key="1">
    <citation type="submission" date="2020-08" db="EMBL/GenBank/DDBJ databases">
        <title>Whole genome shotgun sequence of Polymorphospora rubra NBRC 101157.</title>
        <authorList>
            <person name="Komaki H."/>
            <person name="Tamura T."/>
        </authorList>
    </citation>
    <scope>NUCLEOTIDE SEQUENCE</scope>
    <source>
        <strain evidence="1">NBRC 101157</strain>
    </source>
</reference>
<evidence type="ECO:0000313" key="1">
    <source>
        <dbReference type="EMBL" id="BCJ63900.1"/>
    </source>
</evidence>
<keyword evidence="2" id="KW-1185">Reference proteome</keyword>
<dbReference type="RefSeq" id="WP_212821927.1">
    <property type="nucleotide sequence ID" value="NZ_AP023359.1"/>
</dbReference>
<evidence type="ECO:0000313" key="2">
    <source>
        <dbReference type="Proteomes" id="UP000680866"/>
    </source>
</evidence>